<sequence length="87" mass="8868">MPDPQELALAALGWVLAEGGRADRFLALTGLTPDSLRAGLGSGEAGQRAVLAGVLDFLCAYEPDLVAAAQALDVPPQVLAAAREKLG</sequence>
<organism evidence="1 2">
    <name type="scientific">Novosphingobium pituita</name>
    <dbReference type="NCBI Taxonomy" id="3056842"/>
    <lineage>
        <taxon>Bacteria</taxon>
        <taxon>Pseudomonadati</taxon>
        <taxon>Pseudomonadota</taxon>
        <taxon>Alphaproteobacteria</taxon>
        <taxon>Sphingomonadales</taxon>
        <taxon>Sphingomonadaceae</taxon>
        <taxon>Novosphingobium</taxon>
    </lineage>
</organism>
<protein>
    <recommendedName>
        <fullName evidence="3">DUF3572 family protein</fullName>
    </recommendedName>
</protein>
<keyword evidence="2" id="KW-1185">Reference proteome</keyword>
<dbReference type="Pfam" id="PF12096">
    <property type="entry name" value="DUF3572"/>
    <property type="match status" value="1"/>
</dbReference>
<dbReference type="EMBL" id="BTFW01000001">
    <property type="protein sequence ID" value="GMM61131.1"/>
    <property type="molecule type" value="Genomic_DNA"/>
</dbReference>
<accession>A0ABQ6P7A9</accession>
<evidence type="ECO:0008006" key="3">
    <source>
        <dbReference type="Google" id="ProtNLM"/>
    </source>
</evidence>
<dbReference type="InterPro" id="IPR021955">
    <property type="entry name" value="DUF3572"/>
</dbReference>
<dbReference type="Proteomes" id="UP001187221">
    <property type="component" value="Unassembled WGS sequence"/>
</dbReference>
<evidence type="ECO:0000313" key="1">
    <source>
        <dbReference type="EMBL" id="GMM61131.1"/>
    </source>
</evidence>
<gene>
    <name evidence="1" type="ORF">NUTIK01_19080</name>
</gene>
<proteinExistence type="predicted"/>
<comment type="caution">
    <text evidence="1">The sequence shown here is derived from an EMBL/GenBank/DDBJ whole genome shotgun (WGS) entry which is preliminary data.</text>
</comment>
<name>A0ABQ6P7A9_9SPHN</name>
<evidence type="ECO:0000313" key="2">
    <source>
        <dbReference type="Proteomes" id="UP001187221"/>
    </source>
</evidence>
<dbReference type="RefSeq" id="WP_317974843.1">
    <property type="nucleotide sequence ID" value="NZ_BTFW01000001.1"/>
</dbReference>
<reference evidence="1 2" key="1">
    <citation type="submission" date="2023-06" db="EMBL/GenBank/DDBJ databases">
        <title>Draft genome sequence of Novosphingobium sp. strain IK01.</title>
        <authorList>
            <person name="Hatamoto M."/>
            <person name="Ikarashi T."/>
            <person name="Yamaguchi T."/>
        </authorList>
    </citation>
    <scope>NUCLEOTIDE SEQUENCE [LARGE SCALE GENOMIC DNA]</scope>
    <source>
        <strain evidence="1 2">IK01</strain>
    </source>
</reference>